<dbReference type="Pfam" id="PF10180">
    <property type="entry name" value="WKF"/>
    <property type="match status" value="1"/>
</dbReference>
<dbReference type="Proteomes" id="UP000053989">
    <property type="component" value="Unassembled WGS sequence"/>
</dbReference>
<dbReference type="InterPro" id="IPR019327">
    <property type="entry name" value="WKF"/>
</dbReference>
<dbReference type="OrthoDB" id="10261563at2759"/>
<dbReference type="AlphaFoldDB" id="A0A0C3EIX5"/>
<name>A0A0C3EIX5_9AGAM</name>
<protein>
    <recommendedName>
        <fullName evidence="2">WKF domain-containing protein</fullName>
    </recommendedName>
</protein>
<reference evidence="3 4" key="1">
    <citation type="submission" date="2014-04" db="EMBL/GenBank/DDBJ databases">
        <authorList>
            <consortium name="DOE Joint Genome Institute"/>
            <person name="Kuo A."/>
            <person name="Kohler A."/>
            <person name="Nagy L.G."/>
            <person name="Floudas D."/>
            <person name="Copeland A."/>
            <person name="Barry K.W."/>
            <person name="Cichocki N."/>
            <person name="Veneault-Fourrey C."/>
            <person name="LaButti K."/>
            <person name="Lindquist E.A."/>
            <person name="Lipzen A."/>
            <person name="Lundell T."/>
            <person name="Morin E."/>
            <person name="Murat C."/>
            <person name="Sun H."/>
            <person name="Tunlid A."/>
            <person name="Henrissat B."/>
            <person name="Grigoriev I.V."/>
            <person name="Hibbett D.S."/>
            <person name="Martin F."/>
            <person name="Nordberg H.P."/>
            <person name="Cantor M.N."/>
            <person name="Hua S.X."/>
        </authorList>
    </citation>
    <scope>NUCLEOTIDE SEQUENCE [LARGE SCALE GENOMIC DNA]</scope>
    <source>
        <strain evidence="3 4">Foug A</strain>
    </source>
</reference>
<feature type="compositionally biased region" description="Basic and acidic residues" evidence="1">
    <location>
        <begin position="27"/>
        <end position="45"/>
    </location>
</feature>
<feature type="compositionally biased region" description="Basic and acidic residues" evidence="1">
    <location>
        <begin position="1"/>
        <end position="16"/>
    </location>
</feature>
<accession>A0A0C3EIX5</accession>
<dbReference type="InParanoid" id="A0A0C3EIX5"/>
<organism evidence="3 4">
    <name type="scientific">Scleroderma citrinum Foug A</name>
    <dbReference type="NCBI Taxonomy" id="1036808"/>
    <lineage>
        <taxon>Eukaryota</taxon>
        <taxon>Fungi</taxon>
        <taxon>Dikarya</taxon>
        <taxon>Basidiomycota</taxon>
        <taxon>Agaricomycotina</taxon>
        <taxon>Agaricomycetes</taxon>
        <taxon>Agaricomycetidae</taxon>
        <taxon>Boletales</taxon>
        <taxon>Sclerodermatineae</taxon>
        <taxon>Sclerodermataceae</taxon>
        <taxon>Scleroderma</taxon>
    </lineage>
</organism>
<reference evidence="4" key="2">
    <citation type="submission" date="2015-01" db="EMBL/GenBank/DDBJ databases">
        <title>Evolutionary Origins and Diversification of the Mycorrhizal Mutualists.</title>
        <authorList>
            <consortium name="DOE Joint Genome Institute"/>
            <consortium name="Mycorrhizal Genomics Consortium"/>
            <person name="Kohler A."/>
            <person name="Kuo A."/>
            <person name="Nagy L.G."/>
            <person name="Floudas D."/>
            <person name="Copeland A."/>
            <person name="Barry K.W."/>
            <person name="Cichocki N."/>
            <person name="Veneault-Fourrey C."/>
            <person name="LaButti K."/>
            <person name="Lindquist E.A."/>
            <person name="Lipzen A."/>
            <person name="Lundell T."/>
            <person name="Morin E."/>
            <person name="Murat C."/>
            <person name="Riley R."/>
            <person name="Ohm R."/>
            <person name="Sun H."/>
            <person name="Tunlid A."/>
            <person name="Henrissat B."/>
            <person name="Grigoriev I.V."/>
            <person name="Hibbett D.S."/>
            <person name="Martin F."/>
        </authorList>
    </citation>
    <scope>NUCLEOTIDE SEQUENCE [LARGE SCALE GENOMIC DNA]</scope>
    <source>
        <strain evidence="4">Foug A</strain>
    </source>
</reference>
<evidence type="ECO:0000313" key="4">
    <source>
        <dbReference type="Proteomes" id="UP000053989"/>
    </source>
</evidence>
<dbReference type="EMBL" id="KN822011">
    <property type="protein sequence ID" value="KIM67881.1"/>
    <property type="molecule type" value="Genomic_DNA"/>
</dbReference>
<evidence type="ECO:0000256" key="1">
    <source>
        <dbReference type="SAM" id="MobiDB-lite"/>
    </source>
</evidence>
<dbReference type="HOGENOM" id="CLU_1705309_0_0_1"/>
<sequence>MRPRKYNGDPNEHGDQDQTVSQPKRTHGGDPPRKERNRDDHDARGGKRKKRKRDPTPPPTVVDNPSAAHEEKSKKRKHKKRRSHDNAVEAPPQTGDHKSDFLSFDPSSDASLTEQNCKALSYAYQRFHAPSLWKFNKAKQNWLIRNIWSEQAAS</sequence>
<evidence type="ECO:0000313" key="3">
    <source>
        <dbReference type="EMBL" id="KIM67881.1"/>
    </source>
</evidence>
<evidence type="ECO:0000259" key="2">
    <source>
        <dbReference type="Pfam" id="PF10180"/>
    </source>
</evidence>
<feature type="domain" description="WKF" evidence="2">
    <location>
        <begin position="122"/>
        <end position="151"/>
    </location>
</feature>
<feature type="compositionally biased region" description="Basic residues" evidence="1">
    <location>
        <begin position="74"/>
        <end position="83"/>
    </location>
</feature>
<feature type="region of interest" description="Disordered" evidence="1">
    <location>
        <begin position="1"/>
        <end position="110"/>
    </location>
</feature>
<dbReference type="STRING" id="1036808.A0A0C3EIX5"/>
<proteinExistence type="predicted"/>
<gene>
    <name evidence="3" type="ORF">SCLCIDRAFT_20862</name>
</gene>
<keyword evidence="4" id="KW-1185">Reference proteome</keyword>